<reference evidence="2 3" key="1">
    <citation type="submission" date="2018-06" db="EMBL/GenBank/DDBJ databases">
        <title>Genomic Encyclopedia of Archaeal and Bacterial Type Strains, Phase II (KMG-II): from individual species to whole genera.</title>
        <authorList>
            <person name="Goeker M."/>
        </authorList>
    </citation>
    <scope>NUCLEOTIDE SEQUENCE [LARGE SCALE GENOMIC DNA]</scope>
    <source>
        <strain evidence="2 3">DSM 6779</strain>
    </source>
</reference>
<dbReference type="Pfam" id="PF13489">
    <property type="entry name" value="Methyltransf_23"/>
    <property type="match status" value="1"/>
</dbReference>
<dbReference type="PANTHER" id="PTHR43861">
    <property type="entry name" value="TRANS-ACONITATE 2-METHYLTRANSFERASE-RELATED"/>
    <property type="match status" value="1"/>
</dbReference>
<dbReference type="PANTHER" id="PTHR43861:SF3">
    <property type="entry name" value="PUTATIVE (AFU_ORTHOLOGUE AFUA_2G14390)-RELATED"/>
    <property type="match status" value="1"/>
</dbReference>
<accession>A0A2W7NKU4</accession>
<comment type="caution">
    <text evidence="2">The sequence shown here is derived from an EMBL/GenBank/DDBJ whole genome shotgun (WGS) entry which is preliminary data.</text>
</comment>
<dbReference type="GO" id="GO:0032259">
    <property type="term" value="P:methylation"/>
    <property type="evidence" value="ECO:0007669"/>
    <property type="project" value="UniProtKB-KW"/>
</dbReference>
<name>A0A2W7NKU4_9BACT</name>
<dbReference type="CDD" id="cd02440">
    <property type="entry name" value="AdoMet_MTases"/>
    <property type="match status" value="1"/>
</dbReference>
<evidence type="ECO:0000256" key="1">
    <source>
        <dbReference type="ARBA" id="ARBA00022679"/>
    </source>
</evidence>
<dbReference type="Proteomes" id="UP000249239">
    <property type="component" value="Unassembled WGS sequence"/>
</dbReference>
<evidence type="ECO:0000313" key="3">
    <source>
        <dbReference type="Proteomes" id="UP000249239"/>
    </source>
</evidence>
<keyword evidence="3" id="KW-1185">Reference proteome</keyword>
<gene>
    <name evidence="2" type="ORF">LX69_02494</name>
</gene>
<dbReference type="OrthoDB" id="9789123at2"/>
<proteinExistence type="predicted"/>
<dbReference type="RefSeq" id="WP_111446347.1">
    <property type="nucleotide sequence ID" value="NZ_QKZK01000022.1"/>
</dbReference>
<keyword evidence="1 2" id="KW-0808">Transferase</keyword>
<protein>
    <submittedName>
        <fullName evidence="2">Methyltransferase family protein</fullName>
    </submittedName>
</protein>
<dbReference type="AlphaFoldDB" id="A0A2W7NKU4"/>
<organism evidence="2 3">
    <name type="scientific">Breznakibacter xylanolyticus</name>
    <dbReference type="NCBI Taxonomy" id="990"/>
    <lineage>
        <taxon>Bacteria</taxon>
        <taxon>Pseudomonadati</taxon>
        <taxon>Bacteroidota</taxon>
        <taxon>Bacteroidia</taxon>
        <taxon>Marinilabiliales</taxon>
        <taxon>Marinilabiliaceae</taxon>
        <taxon>Breznakibacter</taxon>
    </lineage>
</organism>
<dbReference type="GO" id="GO:0008168">
    <property type="term" value="F:methyltransferase activity"/>
    <property type="evidence" value="ECO:0007669"/>
    <property type="project" value="UniProtKB-KW"/>
</dbReference>
<keyword evidence="2" id="KW-0489">Methyltransferase</keyword>
<dbReference type="EMBL" id="QKZK01000022">
    <property type="protein sequence ID" value="PZX13816.1"/>
    <property type="molecule type" value="Genomic_DNA"/>
</dbReference>
<sequence>MSDYYDQSYFDWQKNIGAFGGWANLVKFEKDIDAQMNVVDFGCGGGFLLKNIACKGKMGVEINETARMHAGKLGVKAVASVDELPDDWADCIISNNALEHVPDPLNQLILLKNKLKAGGKIIFVVPCDSIRFKYDPKDVNYHLYSWSPMNLGNLFTEAGYQVVESKAFIHKWPPRYQLIAKLFGKRMFHLFCRIYGRIERSWFQVRVVAVKK</sequence>
<evidence type="ECO:0000313" key="2">
    <source>
        <dbReference type="EMBL" id="PZX13816.1"/>
    </source>
</evidence>
<dbReference type="Gene3D" id="3.40.50.150">
    <property type="entry name" value="Vaccinia Virus protein VP39"/>
    <property type="match status" value="1"/>
</dbReference>
<dbReference type="SUPFAM" id="SSF53335">
    <property type="entry name" value="S-adenosyl-L-methionine-dependent methyltransferases"/>
    <property type="match status" value="1"/>
</dbReference>
<dbReference type="InterPro" id="IPR029063">
    <property type="entry name" value="SAM-dependent_MTases_sf"/>
</dbReference>